<dbReference type="AlphaFoldDB" id="A0A923KMA3"/>
<proteinExistence type="predicted"/>
<sequence>MNLPSARILILLTTIVFFNSAYAQESGFRASVLLNNKELRGWVHSDDRSARTRFFSSREFGGSFFLRAGGKSTANSPQNVKPKEKKSKLTPEERRALRQQVRDVEQELHPPKK</sequence>
<name>A0A923KMA3_9BURK</name>
<accession>A0A923KMA3</accession>
<evidence type="ECO:0000313" key="2">
    <source>
        <dbReference type="EMBL" id="MBC3860698.1"/>
    </source>
</evidence>
<feature type="region of interest" description="Disordered" evidence="1">
    <location>
        <begin position="68"/>
        <end position="94"/>
    </location>
</feature>
<keyword evidence="3" id="KW-1185">Reference proteome</keyword>
<dbReference type="RefSeq" id="WP_186910630.1">
    <property type="nucleotide sequence ID" value="NZ_JACOFV010000001.1"/>
</dbReference>
<evidence type="ECO:0000313" key="3">
    <source>
        <dbReference type="Proteomes" id="UP000634011"/>
    </source>
</evidence>
<evidence type="ECO:0000256" key="1">
    <source>
        <dbReference type="SAM" id="MobiDB-lite"/>
    </source>
</evidence>
<reference evidence="2" key="1">
    <citation type="submission" date="2020-08" db="EMBL/GenBank/DDBJ databases">
        <title>Novel species isolated from subtropical streams in China.</title>
        <authorList>
            <person name="Lu H."/>
        </authorList>
    </citation>
    <scope>NUCLEOTIDE SEQUENCE</scope>
    <source>
        <strain evidence="2">KACC 12607</strain>
    </source>
</reference>
<organism evidence="2 3">
    <name type="scientific">Undibacterium jejuense</name>
    <dbReference type="NCBI Taxonomy" id="1344949"/>
    <lineage>
        <taxon>Bacteria</taxon>
        <taxon>Pseudomonadati</taxon>
        <taxon>Pseudomonadota</taxon>
        <taxon>Betaproteobacteria</taxon>
        <taxon>Burkholderiales</taxon>
        <taxon>Oxalobacteraceae</taxon>
        <taxon>Undibacterium</taxon>
    </lineage>
</organism>
<comment type="caution">
    <text evidence="2">The sequence shown here is derived from an EMBL/GenBank/DDBJ whole genome shotgun (WGS) entry which is preliminary data.</text>
</comment>
<dbReference type="EMBL" id="JACOFV010000001">
    <property type="protein sequence ID" value="MBC3860698.1"/>
    <property type="molecule type" value="Genomic_DNA"/>
</dbReference>
<gene>
    <name evidence="2" type="ORF">H8K32_01200</name>
</gene>
<dbReference type="Proteomes" id="UP000634011">
    <property type="component" value="Unassembled WGS sequence"/>
</dbReference>
<protein>
    <submittedName>
        <fullName evidence="2">Uncharacterized protein</fullName>
    </submittedName>
</protein>